<organism evidence="1 2">
    <name type="scientific">Flavobacterium procerum</name>
    <dbReference type="NCBI Taxonomy" id="1455569"/>
    <lineage>
        <taxon>Bacteria</taxon>
        <taxon>Pseudomonadati</taxon>
        <taxon>Bacteroidota</taxon>
        <taxon>Flavobacteriia</taxon>
        <taxon>Flavobacteriales</taxon>
        <taxon>Flavobacteriaceae</taxon>
        <taxon>Flavobacterium</taxon>
    </lineage>
</organism>
<evidence type="ECO:0000313" key="1">
    <source>
        <dbReference type="EMBL" id="MFC0079105.1"/>
    </source>
</evidence>
<dbReference type="SUPFAM" id="SSF52540">
    <property type="entry name" value="P-loop containing nucleoside triphosphate hydrolases"/>
    <property type="match status" value="1"/>
</dbReference>
<gene>
    <name evidence="1" type="ORF">ACFFLS_18805</name>
</gene>
<sequence length="62" mass="6888">MSQARLRIFAGPNGSGKSTLFDSFSKKYDAGVFLNADLIERELANNGFIDLSEFNLNLTQMI</sequence>
<name>A0ABV6BUJ1_9FLAO</name>
<dbReference type="Proteomes" id="UP001589734">
    <property type="component" value="Unassembled WGS sequence"/>
</dbReference>
<accession>A0ABV6BUJ1</accession>
<dbReference type="InterPro" id="IPR027417">
    <property type="entry name" value="P-loop_NTPase"/>
</dbReference>
<evidence type="ECO:0000313" key="2">
    <source>
        <dbReference type="Proteomes" id="UP001589734"/>
    </source>
</evidence>
<evidence type="ECO:0008006" key="3">
    <source>
        <dbReference type="Google" id="ProtNLM"/>
    </source>
</evidence>
<dbReference type="EMBL" id="JBHLYW010000013">
    <property type="protein sequence ID" value="MFC0079105.1"/>
    <property type="molecule type" value="Genomic_DNA"/>
</dbReference>
<proteinExistence type="predicted"/>
<keyword evidence="2" id="KW-1185">Reference proteome</keyword>
<reference evidence="1 2" key="1">
    <citation type="submission" date="2024-09" db="EMBL/GenBank/DDBJ databases">
        <authorList>
            <person name="Sun Q."/>
            <person name="Mori K."/>
        </authorList>
    </citation>
    <scope>NUCLEOTIDE SEQUENCE [LARGE SCALE GENOMIC DNA]</scope>
    <source>
        <strain evidence="1 2">CGMCC 1.12926</strain>
    </source>
</reference>
<comment type="caution">
    <text evidence="1">The sequence shown here is derived from an EMBL/GenBank/DDBJ whole genome shotgun (WGS) entry which is preliminary data.</text>
</comment>
<protein>
    <recommendedName>
        <fullName evidence="3">UDP-N-acetylglucosamine kinase</fullName>
    </recommendedName>
</protein>
<dbReference type="RefSeq" id="WP_379682299.1">
    <property type="nucleotide sequence ID" value="NZ_JBHLYW010000013.1"/>
</dbReference>
<dbReference type="Gene3D" id="3.40.50.300">
    <property type="entry name" value="P-loop containing nucleotide triphosphate hydrolases"/>
    <property type="match status" value="1"/>
</dbReference>